<comment type="caution">
    <text evidence="1">The sequence shown here is derived from an EMBL/GenBank/DDBJ whole genome shotgun (WGS) entry which is preliminary data.</text>
</comment>
<proteinExistence type="predicted"/>
<name>A0A0F9IA70_9ZZZZ</name>
<evidence type="ECO:0000313" key="1">
    <source>
        <dbReference type="EMBL" id="KKM24392.1"/>
    </source>
</evidence>
<dbReference type="EMBL" id="LAZR01012934">
    <property type="protein sequence ID" value="KKM24392.1"/>
    <property type="molecule type" value="Genomic_DNA"/>
</dbReference>
<organism evidence="1">
    <name type="scientific">marine sediment metagenome</name>
    <dbReference type="NCBI Taxonomy" id="412755"/>
    <lineage>
        <taxon>unclassified sequences</taxon>
        <taxon>metagenomes</taxon>
        <taxon>ecological metagenomes</taxon>
    </lineage>
</organism>
<reference evidence="1" key="1">
    <citation type="journal article" date="2015" name="Nature">
        <title>Complex archaea that bridge the gap between prokaryotes and eukaryotes.</title>
        <authorList>
            <person name="Spang A."/>
            <person name="Saw J.H."/>
            <person name="Jorgensen S.L."/>
            <person name="Zaremba-Niedzwiedzka K."/>
            <person name="Martijn J."/>
            <person name="Lind A.E."/>
            <person name="van Eijk R."/>
            <person name="Schleper C."/>
            <person name="Guy L."/>
            <person name="Ettema T.J."/>
        </authorList>
    </citation>
    <scope>NUCLEOTIDE SEQUENCE</scope>
</reference>
<sequence length="359" mass="41895">MDENARQRLLDQISWGNILLTEGTPVPFVLHTPTAEIKARSSLIYDMHFQKAIKDGLMRKEAVIEHFTVLGEWDPQTDVEIAGIREDIQIMKKGLLDYLFQKGKLEKVRTTIRSAEKALIERLAMRMKLTKISADSQALMMQQRFVISKITKTMDDVLYWATDKAFLDDQNVELINKLVSIFYQGSSVSVNQMRELARTHPWRGLWMANKNNGHWFNKSPEECSDLQQALLYWSCIYDVVFESMDRPIKDVVEDDDLLDSWFLRQADKVEKHAREELFKPQTDKMKHKDGRQEQFIITDKTGAEKVYSLNDPINRARIKAKQQVISKHEVIKEQNMPDSQMEMRQLAMKQCRDKIKGRG</sequence>
<dbReference type="AlphaFoldDB" id="A0A0F9IA70"/>
<gene>
    <name evidence="1" type="ORF">LCGC14_1605540</name>
</gene>
<protein>
    <submittedName>
        <fullName evidence="1">Uncharacterized protein</fullName>
    </submittedName>
</protein>
<accession>A0A0F9IA70</accession>